<proteinExistence type="predicted"/>
<keyword evidence="4" id="KW-1185">Reference proteome</keyword>
<dbReference type="Proteomes" id="UP000446658">
    <property type="component" value="Unassembled WGS sequence"/>
</dbReference>
<organism evidence="3 4">
    <name type="scientific">Paludibacterium denitrificans</name>
    <dbReference type="NCBI Taxonomy" id="2675226"/>
    <lineage>
        <taxon>Bacteria</taxon>
        <taxon>Pseudomonadati</taxon>
        <taxon>Pseudomonadota</taxon>
        <taxon>Betaproteobacteria</taxon>
        <taxon>Neisseriales</taxon>
        <taxon>Chromobacteriaceae</taxon>
        <taxon>Paludibacterium</taxon>
    </lineage>
</organism>
<evidence type="ECO:0000313" key="3">
    <source>
        <dbReference type="EMBL" id="MTD33651.1"/>
    </source>
</evidence>
<protein>
    <submittedName>
        <fullName evidence="3">Uncharacterized protein</fullName>
    </submittedName>
</protein>
<feature type="chain" id="PRO_5032558328" evidence="2">
    <location>
        <begin position="25"/>
        <end position="218"/>
    </location>
</feature>
<evidence type="ECO:0000256" key="2">
    <source>
        <dbReference type="SAM" id="SignalP"/>
    </source>
</evidence>
<comment type="caution">
    <text evidence="3">The sequence shown here is derived from an EMBL/GenBank/DDBJ whole genome shotgun (WGS) entry which is preliminary data.</text>
</comment>
<feature type="region of interest" description="Disordered" evidence="1">
    <location>
        <begin position="196"/>
        <end position="218"/>
    </location>
</feature>
<evidence type="ECO:0000313" key="4">
    <source>
        <dbReference type="Proteomes" id="UP000446658"/>
    </source>
</evidence>
<sequence length="218" mass="23162">MKTNRMGWISVSCLLLGLSAPGYAALAYVDDTVLDGLRGRYVDAGKIVNFGIQMTTIWRDADGTLSGVATQLTGRDNGQVRVSNYTLDGKTAGNPSSLPTTPGLASVQGVVQVNQLAGTNNQSHNSATVEIDNAGAAPLALGTNWQPVSQSSANHRRWKILAGGNPERRGGLCRAIDRTRAADTVFQCARQQCGSRKLPAHSGFPQSRQSPQWQSAVQ</sequence>
<dbReference type="RefSeq" id="WP_230370718.1">
    <property type="nucleotide sequence ID" value="NZ_WLYX01000001.1"/>
</dbReference>
<keyword evidence="2" id="KW-0732">Signal</keyword>
<dbReference type="AlphaFoldDB" id="A0A844GEF1"/>
<reference evidence="3 4" key="1">
    <citation type="submission" date="2019-11" db="EMBL/GenBank/DDBJ databases">
        <title>Draft genome sequence of Paludibacterium sp. dN18-1.</title>
        <authorList>
            <person name="Im W.-T."/>
        </authorList>
    </citation>
    <scope>NUCLEOTIDE SEQUENCE [LARGE SCALE GENOMIC DNA]</scope>
    <source>
        <strain evidence="4">dN 18-1</strain>
    </source>
</reference>
<accession>A0A844GEF1</accession>
<name>A0A844GEF1_9NEIS</name>
<feature type="signal peptide" evidence="2">
    <location>
        <begin position="1"/>
        <end position="24"/>
    </location>
</feature>
<feature type="compositionally biased region" description="Polar residues" evidence="1">
    <location>
        <begin position="204"/>
        <end position="218"/>
    </location>
</feature>
<dbReference type="EMBL" id="WLYX01000001">
    <property type="protein sequence ID" value="MTD33651.1"/>
    <property type="molecule type" value="Genomic_DNA"/>
</dbReference>
<gene>
    <name evidence="3" type="ORF">GKE73_13305</name>
</gene>
<evidence type="ECO:0000256" key="1">
    <source>
        <dbReference type="SAM" id="MobiDB-lite"/>
    </source>
</evidence>